<dbReference type="PANTHER" id="PTHR33164:SF43">
    <property type="entry name" value="HTH-TYPE TRANSCRIPTIONAL REPRESSOR YETL"/>
    <property type="match status" value="1"/>
</dbReference>
<protein>
    <submittedName>
        <fullName evidence="2">MarR family winged helix-turn-helix transcriptional regulator</fullName>
    </submittedName>
</protein>
<feature type="domain" description="HTH marR-type" evidence="1">
    <location>
        <begin position="11"/>
        <end position="149"/>
    </location>
</feature>
<dbReference type="InterPro" id="IPR036390">
    <property type="entry name" value="WH_DNA-bd_sf"/>
</dbReference>
<dbReference type="EMBL" id="JBHSJF010000002">
    <property type="protein sequence ID" value="MFC5066877.1"/>
    <property type="molecule type" value="Genomic_DNA"/>
</dbReference>
<proteinExistence type="predicted"/>
<dbReference type="Pfam" id="PF01047">
    <property type="entry name" value="MarR"/>
    <property type="match status" value="1"/>
</dbReference>
<dbReference type="Proteomes" id="UP001595796">
    <property type="component" value="Unassembled WGS sequence"/>
</dbReference>
<name>A0ABV9YXQ0_9HYPH</name>
<comment type="caution">
    <text evidence="2">The sequence shown here is derived from an EMBL/GenBank/DDBJ whole genome shotgun (WGS) entry which is preliminary data.</text>
</comment>
<dbReference type="Gene3D" id="1.10.10.10">
    <property type="entry name" value="Winged helix-like DNA-binding domain superfamily/Winged helix DNA-binding domain"/>
    <property type="match status" value="1"/>
</dbReference>
<keyword evidence="3" id="KW-1185">Reference proteome</keyword>
<dbReference type="SUPFAM" id="SSF46785">
    <property type="entry name" value="Winged helix' DNA-binding domain"/>
    <property type="match status" value="1"/>
</dbReference>
<dbReference type="SMART" id="SM00347">
    <property type="entry name" value="HTH_MARR"/>
    <property type="match status" value="1"/>
</dbReference>
<dbReference type="InterPro" id="IPR039422">
    <property type="entry name" value="MarR/SlyA-like"/>
</dbReference>
<evidence type="ECO:0000313" key="2">
    <source>
        <dbReference type="EMBL" id="MFC5066877.1"/>
    </source>
</evidence>
<sequence length="171" mass="18404">MTEDVVRALGFLCLGTRLKRIGERLQADTQEVIDSFDAGVVASQFPFLAALDRLGPLAVGELAEAIGVTQPGATKTTIQLVGLGFVRVEQSPEDQRRKIVGLTEKGQAVVDTAKRELWPLIDHAVADLCGGLDAPFLDQLVRIEDGLTAAPLARRVGKNLPKEGVRHDTRA</sequence>
<dbReference type="InterPro" id="IPR000835">
    <property type="entry name" value="HTH_MarR-typ"/>
</dbReference>
<evidence type="ECO:0000259" key="1">
    <source>
        <dbReference type="PROSITE" id="PS50995"/>
    </source>
</evidence>
<dbReference type="InterPro" id="IPR036388">
    <property type="entry name" value="WH-like_DNA-bd_sf"/>
</dbReference>
<gene>
    <name evidence="2" type="ORF">ACFPFW_02485</name>
</gene>
<accession>A0ABV9YXQ0</accession>
<reference evidence="3" key="1">
    <citation type="journal article" date="2019" name="Int. J. Syst. Evol. Microbiol.">
        <title>The Global Catalogue of Microorganisms (GCM) 10K type strain sequencing project: providing services to taxonomists for standard genome sequencing and annotation.</title>
        <authorList>
            <consortium name="The Broad Institute Genomics Platform"/>
            <consortium name="The Broad Institute Genome Sequencing Center for Infectious Disease"/>
            <person name="Wu L."/>
            <person name="Ma J."/>
        </authorList>
    </citation>
    <scope>NUCLEOTIDE SEQUENCE [LARGE SCALE GENOMIC DNA]</scope>
    <source>
        <strain evidence="3">CGMCC 1.16444</strain>
    </source>
</reference>
<dbReference type="RefSeq" id="WP_114957300.1">
    <property type="nucleotide sequence ID" value="NZ_JBHSJF010000002.1"/>
</dbReference>
<organism evidence="2 3">
    <name type="scientific">Flaviflagellibacter deserti</name>
    <dbReference type="NCBI Taxonomy" id="2267266"/>
    <lineage>
        <taxon>Bacteria</taxon>
        <taxon>Pseudomonadati</taxon>
        <taxon>Pseudomonadota</taxon>
        <taxon>Alphaproteobacteria</taxon>
        <taxon>Hyphomicrobiales</taxon>
        <taxon>Flaviflagellibacter</taxon>
    </lineage>
</organism>
<dbReference type="PROSITE" id="PS50995">
    <property type="entry name" value="HTH_MARR_2"/>
    <property type="match status" value="1"/>
</dbReference>
<evidence type="ECO:0000313" key="3">
    <source>
        <dbReference type="Proteomes" id="UP001595796"/>
    </source>
</evidence>
<dbReference type="PANTHER" id="PTHR33164">
    <property type="entry name" value="TRANSCRIPTIONAL REGULATOR, MARR FAMILY"/>
    <property type="match status" value="1"/>
</dbReference>